<dbReference type="Proteomes" id="UP001500621">
    <property type="component" value="Unassembled WGS sequence"/>
</dbReference>
<reference evidence="2" key="1">
    <citation type="journal article" date="2019" name="Int. J. Syst. Evol. Microbiol.">
        <title>The Global Catalogue of Microorganisms (GCM) 10K type strain sequencing project: providing services to taxonomists for standard genome sequencing and annotation.</title>
        <authorList>
            <consortium name="The Broad Institute Genomics Platform"/>
            <consortium name="The Broad Institute Genome Sequencing Center for Infectious Disease"/>
            <person name="Wu L."/>
            <person name="Ma J."/>
        </authorList>
    </citation>
    <scope>NUCLEOTIDE SEQUENCE [LARGE SCALE GENOMIC DNA]</scope>
    <source>
        <strain evidence="2">JCM 18127</strain>
    </source>
</reference>
<protein>
    <recommendedName>
        <fullName evidence="3">DUF2785 domain-containing protein</fullName>
    </recommendedName>
</protein>
<name>A0ABP8W2B6_9ACTN</name>
<organism evidence="1 2">
    <name type="scientific">Nocardioides nanhaiensis</name>
    <dbReference type="NCBI Taxonomy" id="1476871"/>
    <lineage>
        <taxon>Bacteria</taxon>
        <taxon>Bacillati</taxon>
        <taxon>Actinomycetota</taxon>
        <taxon>Actinomycetes</taxon>
        <taxon>Propionibacteriales</taxon>
        <taxon>Nocardioidaceae</taxon>
        <taxon>Nocardioides</taxon>
    </lineage>
</organism>
<keyword evidence="2" id="KW-1185">Reference proteome</keyword>
<dbReference type="Pfam" id="PF10978">
    <property type="entry name" value="DUF2785"/>
    <property type="match status" value="1"/>
</dbReference>
<dbReference type="EMBL" id="BAABIM010000001">
    <property type="protein sequence ID" value="GAA4679435.1"/>
    <property type="molecule type" value="Genomic_DNA"/>
</dbReference>
<gene>
    <name evidence="1" type="ORF">GCM10023226_15990</name>
</gene>
<dbReference type="RefSeq" id="WP_345264419.1">
    <property type="nucleotide sequence ID" value="NZ_BAABIM010000001.1"/>
</dbReference>
<evidence type="ECO:0008006" key="3">
    <source>
        <dbReference type="Google" id="ProtNLM"/>
    </source>
</evidence>
<sequence>MVSAYWVRVLDGGREVPADRSLADLTTELTQMLGDADPRVREEVATPTLTTWIRRGEYDDLLSGLGDGMAAGLRVGLGEPTGDAVFRRACSARVLAACIDRDTERPLVLGGRVLDWGDRIATWLLEEQDLRAFVPAKGWAHALARAADALGSLAGSPHVGKAELAVLLDVIGERLAVRTDVALTHGETDRLAAAAMAILRRDRVSIETLEPWVGRLGEAARHRALEGDPYLATANAEAFLRALYLQLALGTRRAPAVRADLLLLLVDVLRDTNRAYLRDPGH</sequence>
<evidence type="ECO:0000313" key="2">
    <source>
        <dbReference type="Proteomes" id="UP001500621"/>
    </source>
</evidence>
<evidence type="ECO:0000313" key="1">
    <source>
        <dbReference type="EMBL" id="GAA4679435.1"/>
    </source>
</evidence>
<dbReference type="InterPro" id="IPR021247">
    <property type="entry name" value="DUF2785"/>
</dbReference>
<proteinExistence type="predicted"/>
<comment type="caution">
    <text evidence="1">The sequence shown here is derived from an EMBL/GenBank/DDBJ whole genome shotgun (WGS) entry which is preliminary data.</text>
</comment>
<accession>A0ABP8W2B6</accession>